<name>A0A2P8FE58_9RHOB</name>
<sequence>MWQDFLDASLRDNLTLIFSIVGSLSGLSFFLSLGWLRRARNSSQTILALEDENKQFRSDFAKAQVRLKEIDPDIIVMQLTGPSRLPDKSARAKRAGIYLNAIAPAVTHSAATIAQQAIFEFSENPDKSVKTALSQIALAEHFTSDDPELERLKSAGKRLETVLALPETVLTPEVFVLQDFEVQALANTAMEKGNLDEALFLSTLCAEKSEQRTGQMSSNHAAALTTLSQAQSRVGLHLEAMQTHDRCIEIYREILGSENPDFLFAEVDRATKLLRAGRAEDALDHLTKLEKKHHNGAWPRKRPRYGTLPVNSGICSG</sequence>
<dbReference type="Gene3D" id="1.25.40.10">
    <property type="entry name" value="Tetratricopeptide repeat domain"/>
    <property type="match status" value="1"/>
</dbReference>
<dbReference type="InterPro" id="IPR011990">
    <property type="entry name" value="TPR-like_helical_dom_sf"/>
</dbReference>
<keyword evidence="3" id="KW-1185">Reference proteome</keyword>
<protein>
    <recommendedName>
        <fullName evidence="4">Tetratricopeptide repeat protein</fullName>
    </recommendedName>
</protein>
<reference evidence="2 3" key="1">
    <citation type="submission" date="2018-03" db="EMBL/GenBank/DDBJ databases">
        <title>Genomic Encyclopedia of Archaeal and Bacterial Type Strains, Phase II (KMG-II): from individual species to whole genera.</title>
        <authorList>
            <person name="Goeker M."/>
        </authorList>
    </citation>
    <scope>NUCLEOTIDE SEQUENCE [LARGE SCALE GENOMIC DNA]</scope>
    <source>
        <strain evidence="2 3">DSM 100673</strain>
    </source>
</reference>
<comment type="caution">
    <text evidence="2">The sequence shown here is derived from an EMBL/GenBank/DDBJ whole genome shotgun (WGS) entry which is preliminary data.</text>
</comment>
<dbReference type="SUPFAM" id="SSF48452">
    <property type="entry name" value="TPR-like"/>
    <property type="match status" value="1"/>
</dbReference>
<feature type="transmembrane region" description="Helical" evidence="1">
    <location>
        <begin position="16"/>
        <end position="36"/>
    </location>
</feature>
<gene>
    <name evidence="2" type="ORF">CLV88_10460</name>
</gene>
<keyword evidence="1" id="KW-0472">Membrane</keyword>
<evidence type="ECO:0000313" key="2">
    <source>
        <dbReference type="EMBL" id="PSL20001.1"/>
    </source>
</evidence>
<proteinExistence type="predicted"/>
<evidence type="ECO:0000256" key="1">
    <source>
        <dbReference type="SAM" id="Phobius"/>
    </source>
</evidence>
<evidence type="ECO:0008006" key="4">
    <source>
        <dbReference type="Google" id="ProtNLM"/>
    </source>
</evidence>
<keyword evidence="1" id="KW-1133">Transmembrane helix</keyword>
<accession>A0A2P8FE58</accession>
<keyword evidence="1" id="KW-0812">Transmembrane</keyword>
<dbReference type="Proteomes" id="UP000240418">
    <property type="component" value="Unassembled WGS sequence"/>
</dbReference>
<dbReference type="EMBL" id="PYGJ01000004">
    <property type="protein sequence ID" value="PSL20001.1"/>
    <property type="molecule type" value="Genomic_DNA"/>
</dbReference>
<evidence type="ECO:0000313" key="3">
    <source>
        <dbReference type="Proteomes" id="UP000240418"/>
    </source>
</evidence>
<dbReference type="AlphaFoldDB" id="A0A2P8FE58"/>
<organism evidence="2 3">
    <name type="scientific">Shimia abyssi</name>
    <dbReference type="NCBI Taxonomy" id="1662395"/>
    <lineage>
        <taxon>Bacteria</taxon>
        <taxon>Pseudomonadati</taxon>
        <taxon>Pseudomonadota</taxon>
        <taxon>Alphaproteobacteria</taxon>
        <taxon>Rhodobacterales</taxon>
        <taxon>Roseobacteraceae</taxon>
    </lineage>
</organism>
<dbReference type="RefSeq" id="WP_106608027.1">
    <property type="nucleotide sequence ID" value="NZ_PYGJ01000004.1"/>
</dbReference>